<feature type="transmembrane region" description="Helical" evidence="1">
    <location>
        <begin position="7"/>
        <end position="25"/>
    </location>
</feature>
<name>A0A645BZA1_9ZZZZ</name>
<evidence type="ECO:0000313" key="2">
    <source>
        <dbReference type="EMBL" id="MPM70662.1"/>
    </source>
</evidence>
<proteinExistence type="predicted"/>
<keyword evidence="1" id="KW-0812">Transmembrane</keyword>
<dbReference type="AlphaFoldDB" id="A0A645BZA1"/>
<reference evidence="2" key="1">
    <citation type="submission" date="2019-08" db="EMBL/GenBank/DDBJ databases">
        <authorList>
            <person name="Kucharzyk K."/>
            <person name="Murdoch R.W."/>
            <person name="Higgins S."/>
            <person name="Loffler F."/>
        </authorList>
    </citation>
    <scope>NUCLEOTIDE SEQUENCE</scope>
</reference>
<comment type="caution">
    <text evidence="2">The sequence shown here is derived from an EMBL/GenBank/DDBJ whole genome shotgun (WGS) entry which is preliminary data.</text>
</comment>
<organism evidence="2">
    <name type="scientific">bioreactor metagenome</name>
    <dbReference type="NCBI Taxonomy" id="1076179"/>
    <lineage>
        <taxon>unclassified sequences</taxon>
        <taxon>metagenomes</taxon>
        <taxon>ecological metagenomes</taxon>
    </lineage>
</organism>
<protein>
    <submittedName>
        <fullName evidence="2">Uncharacterized protein</fullName>
    </submittedName>
</protein>
<keyword evidence="1" id="KW-1133">Transmembrane helix</keyword>
<evidence type="ECO:0000256" key="1">
    <source>
        <dbReference type="SAM" id="Phobius"/>
    </source>
</evidence>
<dbReference type="EMBL" id="VSSQ01023605">
    <property type="protein sequence ID" value="MPM70662.1"/>
    <property type="molecule type" value="Genomic_DNA"/>
</dbReference>
<gene>
    <name evidence="2" type="ORF">SDC9_117617</name>
</gene>
<sequence>MKKIFMFVVMPIIIVVLGYLIYSSVQEPVIFEKQKKFREGVCIERLKVIRTLQVAYKTKYGKFTGGMDTLINFYNNDRITVIRQIGSMDDSLAVAQKRVFRDSIKIAVKDTLLKKEIQAGLVIDSIAYIPFSGKQKMMMSAIVKKVSGVDVPLFEAYAPYDILLQGLNRQLIVNLKADRNAMNKYEGLKVGSVDSPNNNAGNWE</sequence>
<keyword evidence="1" id="KW-0472">Membrane</keyword>
<accession>A0A645BZA1</accession>